<dbReference type="Proteomes" id="UP001314170">
    <property type="component" value="Unassembled WGS sequence"/>
</dbReference>
<evidence type="ECO:0008006" key="3">
    <source>
        <dbReference type="Google" id="ProtNLM"/>
    </source>
</evidence>
<keyword evidence="2" id="KW-1185">Reference proteome</keyword>
<dbReference type="AlphaFoldDB" id="A0AAV1SCM5"/>
<accession>A0AAV1SCM5</accession>
<name>A0AAV1SCM5_9ROSI</name>
<dbReference type="EMBL" id="CAWUPB010001173">
    <property type="protein sequence ID" value="CAK7349211.1"/>
    <property type="molecule type" value="Genomic_DNA"/>
</dbReference>
<reference evidence="1 2" key="1">
    <citation type="submission" date="2024-01" db="EMBL/GenBank/DDBJ databases">
        <authorList>
            <person name="Waweru B."/>
        </authorList>
    </citation>
    <scope>NUCLEOTIDE SEQUENCE [LARGE SCALE GENOMIC DNA]</scope>
</reference>
<protein>
    <recommendedName>
        <fullName evidence="3">Very low density lipoprotein receptor</fullName>
    </recommendedName>
</protein>
<gene>
    <name evidence="1" type="ORF">DCAF_LOCUS21923</name>
</gene>
<evidence type="ECO:0000313" key="2">
    <source>
        <dbReference type="Proteomes" id="UP001314170"/>
    </source>
</evidence>
<sequence>FGVLGRWLEVEWPCGQHNGCRTMKLDVSDECPAKQMMLDRRLPESDSTRWTCRTVEGINRGG</sequence>
<feature type="non-terminal residue" evidence="1">
    <location>
        <position position="1"/>
    </location>
</feature>
<proteinExistence type="predicted"/>
<comment type="caution">
    <text evidence="1">The sequence shown here is derived from an EMBL/GenBank/DDBJ whole genome shotgun (WGS) entry which is preliminary data.</text>
</comment>
<evidence type="ECO:0000313" key="1">
    <source>
        <dbReference type="EMBL" id="CAK7349211.1"/>
    </source>
</evidence>
<organism evidence="1 2">
    <name type="scientific">Dovyalis caffra</name>
    <dbReference type="NCBI Taxonomy" id="77055"/>
    <lineage>
        <taxon>Eukaryota</taxon>
        <taxon>Viridiplantae</taxon>
        <taxon>Streptophyta</taxon>
        <taxon>Embryophyta</taxon>
        <taxon>Tracheophyta</taxon>
        <taxon>Spermatophyta</taxon>
        <taxon>Magnoliopsida</taxon>
        <taxon>eudicotyledons</taxon>
        <taxon>Gunneridae</taxon>
        <taxon>Pentapetalae</taxon>
        <taxon>rosids</taxon>
        <taxon>fabids</taxon>
        <taxon>Malpighiales</taxon>
        <taxon>Salicaceae</taxon>
        <taxon>Flacourtieae</taxon>
        <taxon>Dovyalis</taxon>
    </lineage>
</organism>